<dbReference type="EMBL" id="JH793267">
    <property type="protein sequence ID" value="ELQ43570.1"/>
    <property type="molecule type" value="Genomic_DNA"/>
</dbReference>
<comment type="cofactor">
    <cofactor evidence="3">
        <name>Cu cation</name>
        <dbReference type="ChEBI" id="CHEBI:23378"/>
    </cofactor>
    <text evidence="3">Contains 1 topaquinone per subunit.</text>
</comment>
<dbReference type="Proteomes" id="UP000011086">
    <property type="component" value="Unassembled WGS sequence"/>
</dbReference>
<dbReference type="GO" id="GO:0008131">
    <property type="term" value="F:primary methylamine oxidase activity"/>
    <property type="evidence" value="ECO:0007669"/>
    <property type="project" value="InterPro"/>
</dbReference>
<protein>
    <recommendedName>
        <fullName evidence="3">Amine oxidase</fullName>
        <ecNumber evidence="3">1.4.3.-</ecNumber>
    </recommendedName>
</protein>
<feature type="domain" description="Copper amine oxidase catalytic" evidence="4">
    <location>
        <begin position="155"/>
        <end position="516"/>
    </location>
</feature>
<keyword evidence="1 3" id="KW-0801">TPQ</keyword>
<evidence type="ECO:0000313" key="5">
    <source>
        <dbReference type="EMBL" id="ELQ43570.1"/>
    </source>
</evidence>
<dbReference type="PROSITE" id="PS01164">
    <property type="entry name" value="COPPER_AMINE_OXID_1"/>
    <property type="match status" value="1"/>
</dbReference>
<dbReference type="InterPro" id="IPR036460">
    <property type="entry name" value="Cu_amine_oxidase_C_sf"/>
</dbReference>
<dbReference type="InterPro" id="IPR015798">
    <property type="entry name" value="Cu_amine_oxidase_C"/>
</dbReference>
<evidence type="ECO:0000256" key="1">
    <source>
        <dbReference type="PIRSR" id="PIRSR600269-50"/>
    </source>
</evidence>
<dbReference type="GO" id="GO:0009308">
    <property type="term" value="P:amine metabolic process"/>
    <property type="evidence" value="ECO:0007669"/>
    <property type="project" value="UniProtKB-UniRule"/>
</dbReference>
<comment type="similarity">
    <text evidence="3">Belongs to the copper/topaquinone oxidase family.</text>
</comment>
<gene>
    <name evidence="5" type="ORF">OOU_Y34scaffold00143g6</name>
</gene>
<dbReference type="AlphaFoldDB" id="A0AA97P7V9"/>
<dbReference type="PANTHER" id="PTHR10638:SF33">
    <property type="entry name" value="AMINE OXIDASE"/>
    <property type="match status" value="1"/>
</dbReference>
<dbReference type="GO" id="GO:0048038">
    <property type="term" value="F:quinone binding"/>
    <property type="evidence" value="ECO:0007669"/>
    <property type="project" value="InterPro"/>
</dbReference>
<accession>A0AA97P7V9</accession>
<sequence length="547" mass="61241">MITFLEAEASSKTSSNKRPDRLARVQVFVQNMLHDIIVNLDAEEIVKNEKLVGRHSFSDTVFMQNVAEATLADPRVQDEIKQLDLPGDLCAEVSGNLEVTKIYRLPSGADDKITTEHKKPFDHRKIHTNSEYHPDLVKGHRKSTKPYHLQLPRGNRSLFYRLSLSEMFVPYADPRRPYPRKGAFDLGSDGAGINANNLKLGCDCLGHIKYFDGWLSTASGDPLLMPNVVCCHEVDDGILWKHTNYRTGNAVVTRSRVLVLQTIITVSNYEYIFMWNFHQDGSIFYEVRATGIVSTAPIDLDEPNPPRYGTVVAPGVLAPCHQHLFCLRIDPAIDGRANSLVVEETRPMPPGDRNPYGMGFGTDSQVVETERGLHLDFTKNRTFKMVNENVKNPVAGGGVGFKLLPCYSQLLLADPTSFHARRSEYASHAVWVTRHSDEELFPAGRWTMQSAGGEGISSWINKRAEDDRGVRDRDIVVWHTFGSTHNPRVEDWPVMPCEKMVVGLKPVNFFQSNPALDVALSTQERNCSVLVEDPMAATHGNPAVKHS</sequence>
<evidence type="ECO:0000256" key="3">
    <source>
        <dbReference type="RuleBase" id="RU000672"/>
    </source>
</evidence>
<comment type="PTM">
    <text evidence="2 3">Topaquinone (TPQ) is generated by copper-dependent autoxidation of a specific tyrosyl residue.</text>
</comment>
<dbReference type="InterPro" id="IPR049948">
    <property type="entry name" value="Cu_Am_ox_TPQ-bd"/>
</dbReference>
<dbReference type="EC" id="1.4.3.-" evidence="3"/>
<dbReference type="PANTHER" id="PTHR10638">
    <property type="entry name" value="COPPER AMINE OXIDASE"/>
    <property type="match status" value="1"/>
</dbReference>
<dbReference type="Gene3D" id="2.70.98.20">
    <property type="entry name" value="Copper amine oxidase, catalytic domain"/>
    <property type="match status" value="1"/>
</dbReference>
<reference evidence="5" key="1">
    <citation type="journal article" date="2012" name="PLoS Genet.">
        <title>Comparative analysis of the genomes of two field isolates of the rice blast fungus Magnaporthe oryzae.</title>
        <authorList>
            <person name="Xue M."/>
            <person name="Yang J."/>
            <person name="Li Z."/>
            <person name="Hu S."/>
            <person name="Yao N."/>
            <person name="Dean R.A."/>
            <person name="Zhao W."/>
            <person name="Shen M."/>
            <person name="Zhang H."/>
            <person name="Li C."/>
            <person name="Liu L."/>
            <person name="Cao L."/>
            <person name="Xu X."/>
            <person name="Xing Y."/>
            <person name="Hsiang T."/>
            <person name="Zhang Z."/>
            <person name="Xu J.R."/>
            <person name="Peng Y.L."/>
        </authorList>
    </citation>
    <scope>NUCLEOTIDE SEQUENCE</scope>
    <source>
        <strain evidence="5">Y34</strain>
    </source>
</reference>
<dbReference type="GO" id="GO:0005507">
    <property type="term" value="F:copper ion binding"/>
    <property type="evidence" value="ECO:0007669"/>
    <property type="project" value="InterPro"/>
</dbReference>
<keyword evidence="3" id="KW-0186">Copper</keyword>
<evidence type="ECO:0000256" key="2">
    <source>
        <dbReference type="PIRSR" id="PIRSR600269-51"/>
    </source>
</evidence>
<proteinExistence type="inferred from homology"/>
<feature type="active site" description="Proton acceptor" evidence="1">
    <location>
        <position position="185"/>
    </location>
</feature>
<keyword evidence="3" id="KW-0479">Metal-binding</keyword>
<dbReference type="InterPro" id="IPR000269">
    <property type="entry name" value="Cu_amine_oxidase"/>
</dbReference>
<dbReference type="SUPFAM" id="SSF49998">
    <property type="entry name" value="Amine oxidase catalytic domain"/>
    <property type="match status" value="1"/>
</dbReference>
<evidence type="ECO:0000259" key="4">
    <source>
        <dbReference type="Pfam" id="PF01179"/>
    </source>
</evidence>
<organism evidence="5">
    <name type="scientific">Pyricularia oryzae (strain Y34)</name>
    <name type="common">Rice blast fungus</name>
    <name type="synonym">Magnaporthe oryzae</name>
    <dbReference type="NCBI Taxonomy" id="1143189"/>
    <lineage>
        <taxon>Eukaryota</taxon>
        <taxon>Fungi</taxon>
        <taxon>Dikarya</taxon>
        <taxon>Ascomycota</taxon>
        <taxon>Pezizomycotina</taxon>
        <taxon>Sordariomycetes</taxon>
        <taxon>Sordariomycetidae</taxon>
        <taxon>Magnaporthales</taxon>
        <taxon>Pyriculariaceae</taxon>
        <taxon>Pyricularia</taxon>
    </lineage>
</organism>
<keyword evidence="3" id="KW-0560">Oxidoreductase</keyword>
<feature type="active site" description="Schiff-base intermediate with substrate; via topaquinone" evidence="1">
    <location>
        <position position="269"/>
    </location>
</feature>
<feature type="modified residue" description="2',4',5'-topaquinone" evidence="2">
    <location>
        <position position="269"/>
    </location>
</feature>
<dbReference type="Pfam" id="PF01179">
    <property type="entry name" value="Cu_amine_oxid"/>
    <property type="match status" value="1"/>
</dbReference>
<dbReference type="Gene3D" id="3.10.450.40">
    <property type="match status" value="1"/>
</dbReference>
<name>A0AA97P7V9_PYRO3</name>